<dbReference type="Proteomes" id="UP000002945">
    <property type="component" value="Unassembled WGS sequence"/>
</dbReference>
<feature type="region of interest" description="Disordered" evidence="1">
    <location>
        <begin position="1"/>
        <end position="31"/>
    </location>
</feature>
<evidence type="ECO:0000313" key="2">
    <source>
        <dbReference type="EMBL" id="EDP94210.1"/>
    </source>
</evidence>
<gene>
    <name evidence="2" type="ORF">KAOT1_00930</name>
</gene>
<dbReference type="EMBL" id="ABIB01000024">
    <property type="protein sequence ID" value="EDP94210.1"/>
    <property type="molecule type" value="Genomic_DNA"/>
</dbReference>
<dbReference type="HOGENOM" id="CLU_2081716_0_0_10"/>
<evidence type="ECO:0000256" key="1">
    <source>
        <dbReference type="SAM" id="MobiDB-lite"/>
    </source>
</evidence>
<reference evidence="2 3" key="1">
    <citation type="journal article" date="2011" name="J. Bacteriol.">
        <title>Genome sequence of the algicidal bacterium Kordia algicida OT-1.</title>
        <authorList>
            <person name="Lee H.S."/>
            <person name="Kang S.G."/>
            <person name="Kwon K.K."/>
            <person name="Lee J.H."/>
            <person name="Kim S.J."/>
        </authorList>
    </citation>
    <scope>NUCLEOTIDE SEQUENCE [LARGE SCALE GENOMIC DNA]</scope>
    <source>
        <strain evidence="2 3">OT-1</strain>
    </source>
</reference>
<evidence type="ECO:0000313" key="3">
    <source>
        <dbReference type="Proteomes" id="UP000002945"/>
    </source>
</evidence>
<keyword evidence="3" id="KW-1185">Reference proteome</keyword>
<feature type="compositionally biased region" description="Polar residues" evidence="1">
    <location>
        <begin position="13"/>
        <end position="31"/>
    </location>
</feature>
<dbReference type="eggNOG" id="ENOG5033N48">
    <property type="taxonomic scope" value="Bacteria"/>
</dbReference>
<protein>
    <submittedName>
        <fullName evidence="2">Uncharacterized protein</fullName>
    </submittedName>
</protein>
<sequence length="117" mass="13042">MNTHARKLEKKTSQAVANVVTQKKETSSSFQLKDNRPQTIAQLKGINFDAGIGSGWHVHKGHVKYASNNSTRVNFKNRTSREIGFALENAIKANGLSATKTGSDFKACMTYIREHYK</sequence>
<organism evidence="2 3">
    <name type="scientific">Kordia algicida OT-1</name>
    <dbReference type="NCBI Taxonomy" id="391587"/>
    <lineage>
        <taxon>Bacteria</taxon>
        <taxon>Pseudomonadati</taxon>
        <taxon>Bacteroidota</taxon>
        <taxon>Flavobacteriia</taxon>
        <taxon>Flavobacteriales</taxon>
        <taxon>Flavobacteriaceae</taxon>
        <taxon>Kordia</taxon>
    </lineage>
</organism>
<comment type="caution">
    <text evidence="2">The sequence shown here is derived from an EMBL/GenBank/DDBJ whole genome shotgun (WGS) entry which is preliminary data.</text>
</comment>
<name>A9EDQ8_9FLAO</name>
<proteinExistence type="predicted"/>
<accession>A9EDQ8</accession>
<dbReference type="AlphaFoldDB" id="A9EDQ8"/>